<dbReference type="InterPro" id="IPR021388">
    <property type="entry name" value="DUF3024"/>
</dbReference>
<dbReference type="AlphaFoldDB" id="A0A9D7SD91"/>
<evidence type="ECO:0000313" key="2">
    <source>
        <dbReference type="Proteomes" id="UP000808349"/>
    </source>
</evidence>
<sequence>MAIDILQTLEVIEVMENFLIRKRPPEDIRNQLDIGYKIEDQTIVIFEIRPQWNKPETNLEHPFAKTTFVKANNNWKVFWMPADLKWHSYSPQPTVKRLIEFTKLVEEDKHHCFFG</sequence>
<reference evidence="1 2" key="1">
    <citation type="submission" date="2020-10" db="EMBL/GenBank/DDBJ databases">
        <title>Connecting structure to function with the recovery of over 1000 high-quality activated sludge metagenome-assembled genomes encoding full-length rRNA genes using long-read sequencing.</title>
        <authorList>
            <person name="Singleton C.M."/>
            <person name="Petriglieri F."/>
            <person name="Kristensen J.M."/>
            <person name="Kirkegaard R.H."/>
            <person name="Michaelsen T.Y."/>
            <person name="Andersen M.H."/>
            <person name="Karst S.M."/>
            <person name="Dueholm M.S."/>
            <person name="Nielsen P.H."/>
            <person name="Albertsen M."/>
        </authorList>
    </citation>
    <scope>NUCLEOTIDE SEQUENCE [LARGE SCALE GENOMIC DNA]</scope>
    <source>
        <strain evidence="1">Ribe_18-Q3-R11-54_BAT3C.373</strain>
    </source>
</reference>
<comment type="caution">
    <text evidence="1">The sequence shown here is derived from an EMBL/GenBank/DDBJ whole genome shotgun (WGS) entry which is preliminary data.</text>
</comment>
<organism evidence="1 2">
    <name type="scientific">Candidatus Defluviibacterium haderslevense</name>
    <dbReference type="NCBI Taxonomy" id="2981993"/>
    <lineage>
        <taxon>Bacteria</taxon>
        <taxon>Pseudomonadati</taxon>
        <taxon>Bacteroidota</taxon>
        <taxon>Saprospiria</taxon>
        <taxon>Saprospirales</taxon>
        <taxon>Saprospiraceae</taxon>
        <taxon>Candidatus Defluviibacterium</taxon>
    </lineage>
</organism>
<protein>
    <submittedName>
        <fullName evidence="1">DUF3024 domain-containing protein</fullName>
    </submittedName>
</protein>
<accession>A0A9D7SD91</accession>
<name>A0A9D7SD91_9BACT</name>
<dbReference type="Pfam" id="PF11225">
    <property type="entry name" value="DUF3024"/>
    <property type="match status" value="1"/>
</dbReference>
<dbReference type="EMBL" id="JADKFW010000021">
    <property type="protein sequence ID" value="MBK9719510.1"/>
    <property type="molecule type" value="Genomic_DNA"/>
</dbReference>
<gene>
    <name evidence="1" type="ORF">IPO85_18735</name>
</gene>
<evidence type="ECO:0000313" key="1">
    <source>
        <dbReference type="EMBL" id="MBK9719510.1"/>
    </source>
</evidence>
<proteinExistence type="predicted"/>
<dbReference type="Proteomes" id="UP000808349">
    <property type="component" value="Unassembled WGS sequence"/>
</dbReference>